<evidence type="ECO:0000256" key="5">
    <source>
        <dbReference type="HAMAP-Rule" id="MF_00909"/>
    </source>
</evidence>
<dbReference type="Pfam" id="PF12327">
    <property type="entry name" value="FtsZ_C"/>
    <property type="match status" value="1"/>
</dbReference>
<comment type="subunit">
    <text evidence="5">Homodimer. Polymerizes to form a dynamic ring structure in a strictly GTP-dependent manner. Interacts directly with several other division proteins.</text>
</comment>
<keyword evidence="2 5" id="KW-0963">Cytoplasm</keyword>
<dbReference type="EMBL" id="JACIFY010000002">
    <property type="protein sequence ID" value="MBB4234399.1"/>
    <property type="molecule type" value="Genomic_DNA"/>
</dbReference>
<dbReference type="RefSeq" id="WP_184467288.1">
    <property type="nucleotide sequence ID" value="NZ_JACIFY010000002.1"/>
</dbReference>
<evidence type="ECO:0000256" key="2">
    <source>
        <dbReference type="ARBA" id="ARBA00022490"/>
    </source>
</evidence>
<dbReference type="InterPro" id="IPR045061">
    <property type="entry name" value="FtsZ/CetZ"/>
</dbReference>
<feature type="domain" description="Tubulin/FtsZ 2-layer sandwich" evidence="10">
    <location>
        <begin position="210"/>
        <end position="328"/>
    </location>
</feature>
<sequence length="571" mass="60758">MTIKLQKPDITELKPRITVFGVGGGGGNAVNNMITAGLQGVDFVVANTDAQALTMTKAERVIQLGANVTEGLGAGSQPEVGRAAAEECIDEIIDHLNGTHMCFVTAGMGGGTGTGAAPVVAQAARNKGILTVGVVTKPFHFEGGRRMRLAEMGIQELQKSVDTLIVIPNQNLFRIANDKTTFADAFAMADQVLYSGVACITDLMVKEGLINLDFADVRSVMREMGRAMMGTGEASGSGRALQAAEAAIANPLLDETSMKGAQGLLISITGGRDLTLFEVDEAATRIREEVDPDANIILGATFDESLEGIIRVSVVATGIDRAVNEAAERNFQPAAKPAIRPSAAVAPAAAAVQPAPVMQAPKAVDPIAQTIRAAEMERELEIPAPRAAAPLQQPVVQQETFRPQSKIFAPAPEAPVMRPQVQQQAPAPVMSQPVVSQPVQQQPVRQEPIIRQAPEPMRMPKVEDFPPVVQAELDHRTQPASAHAAEERGPMGLLKRITNSLGRREDDAVAADMTAAPPAASQQRRPLSPEASLYAPRRGNLDDQGRAVPQARMMQEDDQLEIPAFLRRQSN</sequence>
<keyword evidence="4 5" id="KW-0342">GTP-binding</keyword>
<evidence type="ECO:0000256" key="6">
    <source>
        <dbReference type="NCBIfam" id="TIGR00065"/>
    </source>
</evidence>
<comment type="subcellular location">
    <subcellularLocation>
        <location evidence="5">Cytoplasm</location>
    </subcellularLocation>
    <text evidence="5">Assembles at midcell at the inner surface of the cytoplasmic membrane.</text>
</comment>
<comment type="similarity">
    <text evidence="1 5 7">Belongs to the FtsZ family.</text>
</comment>
<name>A0A7W6R0B6_9HYPH</name>
<feature type="binding site" evidence="5">
    <location>
        <position position="190"/>
    </location>
    <ligand>
        <name>GTP</name>
        <dbReference type="ChEBI" id="CHEBI:37565"/>
    </ligand>
</feature>
<dbReference type="InterPro" id="IPR024757">
    <property type="entry name" value="FtsZ_C"/>
</dbReference>
<evidence type="ECO:0000259" key="10">
    <source>
        <dbReference type="SMART" id="SM00865"/>
    </source>
</evidence>
<dbReference type="InterPro" id="IPR003008">
    <property type="entry name" value="Tubulin_FtsZ_GTPase"/>
</dbReference>
<dbReference type="Gene3D" id="3.30.1330.20">
    <property type="entry name" value="Tubulin/FtsZ, C-terminal domain"/>
    <property type="match status" value="1"/>
</dbReference>
<dbReference type="SMART" id="SM00865">
    <property type="entry name" value="Tubulin_C"/>
    <property type="match status" value="1"/>
</dbReference>
<gene>
    <name evidence="5" type="primary">ftsZ</name>
    <name evidence="11" type="ORF">GGD57_000948</name>
</gene>
<dbReference type="FunFam" id="3.40.50.1440:FF:000001">
    <property type="entry name" value="Cell division protein FtsZ"/>
    <property type="match status" value="1"/>
</dbReference>
<dbReference type="NCBIfam" id="TIGR03483">
    <property type="entry name" value="FtsZ_alphas_C"/>
    <property type="match status" value="1"/>
</dbReference>
<dbReference type="PROSITE" id="PS01134">
    <property type="entry name" value="FTSZ_1"/>
    <property type="match status" value="1"/>
</dbReference>
<evidence type="ECO:0000313" key="11">
    <source>
        <dbReference type="EMBL" id="MBB4234399.1"/>
    </source>
</evidence>
<dbReference type="GO" id="GO:0000917">
    <property type="term" value="P:division septum assembly"/>
    <property type="evidence" value="ECO:0007669"/>
    <property type="project" value="UniProtKB-KW"/>
</dbReference>
<comment type="function">
    <text evidence="5 7">Essential cell division protein that forms a contractile ring structure (Z ring) at the future cell division site. The regulation of the ring assembly controls the timing and the location of cell division. One of the functions of the FtsZ ring is to recruit other cell division proteins to the septum to produce a new cell wall between the dividing cells. Binds GTP and shows GTPase activity.</text>
</comment>
<keyword evidence="5 7" id="KW-0717">Septation</keyword>
<dbReference type="PROSITE" id="PS01135">
    <property type="entry name" value="FTSZ_2"/>
    <property type="match status" value="1"/>
</dbReference>
<dbReference type="InterPro" id="IPR036525">
    <property type="entry name" value="Tubulin/FtsZ_GTPase_sf"/>
</dbReference>
<dbReference type="GO" id="GO:0043093">
    <property type="term" value="P:FtsZ-dependent cytokinesis"/>
    <property type="evidence" value="ECO:0007669"/>
    <property type="project" value="UniProtKB-UniRule"/>
</dbReference>
<dbReference type="Pfam" id="PF00091">
    <property type="entry name" value="Tubulin"/>
    <property type="match status" value="1"/>
</dbReference>
<dbReference type="PANTHER" id="PTHR30314:SF3">
    <property type="entry name" value="MITOCHONDRIAL DIVISION PROTEIN FSZA"/>
    <property type="match status" value="1"/>
</dbReference>
<dbReference type="NCBIfam" id="TIGR00065">
    <property type="entry name" value="ftsZ"/>
    <property type="match status" value="1"/>
</dbReference>
<dbReference type="Proteomes" id="UP000540909">
    <property type="component" value="Unassembled WGS sequence"/>
</dbReference>
<dbReference type="SUPFAM" id="SSF52490">
    <property type="entry name" value="Tubulin nucleotide-binding domain-like"/>
    <property type="match status" value="1"/>
</dbReference>
<dbReference type="GO" id="GO:0003924">
    <property type="term" value="F:GTPase activity"/>
    <property type="evidence" value="ECO:0007669"/>
    <property type="project" value="UniProtKB-UniRule"/>
</dbReference>
<keyword evidence="5 7" id="KW-0132">Cell division</keyword>
<dbReference type="InterPro" id="IPR018316">
    <property type="entry name" value="Tubulin/FtsZ_2-layer-sand-dom"/>
</dbReference>
<dbReference type="GO" id="GO:0051258">
    <property type="term" value="P:protein polymerization"/>
    <property type="evidence" value="ECO:0007669"/>
    <property type="project" value="UniProtKB-UniRule"/>
</dbReference>
<dbReference type="InterPro" id="IPR000158">
    <property type="entry name" value="Cell_div_FtsZ"/>
</dbReference>
<dbReference type="HAMAP" id="MF_00909">
    <property type="entry name" value="FtsZ"/>
    <property type="match status" value="1"/>
</dbReference>
<dbReference type="FunFam" id="3.30.1330.20:FF:000011">
    <property type="entry name" value="Cell division protein FtsZ"/>
    <property type="match status" value="1"/>
</dbReference>
<comment type="caution">
    <text evidence="11">The sequence shown here is derived from an EMBL/GenBank/DDBJ whole genome shotgun (WGS) entry which is preliminary data.</text>
</comment>
<dbReference type="GO" id="GO:0005525">
    <property type="term" value="F:GTP binding"/>
    <property type="evidence" value="ECO:0007669"/>
    <property type="project" value="UniProtKB-UniRule"/>
</dbReference>
<evidence type="ECO:0000256" key="8">
    <source>
        <dbReference type="SAM" id="MobiDB-lite"/>
    </source>
</evidence>
<organism evidence="11 12">
    <name type="scientific">Rhizobium esperanzae</name>
    <dbReference type="NCBI Taxonomy" id="1967781"/>
    <lineage>
        <taxon>Bacteria</taxon>
        <taxon>Pseudomonadati</taxon>
        <taxon>Pseudomonadota</taxon>
        <taxon>Alphaproteobacteria</taxon>
        <taxon>Hyphomicrobiales</taxon>
        <taxon>Rhizobiaceae</taxon>
        <taxon>Rhizobium/Agrobacterium group</taxon>
        <taxon>Rhizobium</taxon>
    </lineage>
</organism>
<proteinExistence type="inferred from homology"/>
<dbReference type="GO" id="GO:0032153">
    <property type="term" value="C:cell division site"/>
    <property type="evidence" value="ECO:0007669"/>
    <property type="project" value="UniProtKB-UniRule"/>
</dbReference>
<protein>
    <recommendedName>
        <fullName evidence="5 6">Cell division protein FtsZ</fullName>
    </recommendedName>
</protein>
<feature type="domain" description="Tubulin/FtsZ GTPase" evidence="9">
    <location>
        <begin position="16"/>
        <end position="208"/>
    </location>
</feature>
<keyword evidence="5 7" id="KW-0131">Cell cycle</keyword>
<dbReference type="GO" id="GO:0005737">
    <property type="term" value="C:cytoplasm"/>
    <property type="evidence" value="ECO:0007669"/>
    <property type="project" value="UniProtKB-SubCell"/>
</dbReference>
<dbReference type="SMART" id="SM00864">
    <property type="entry name" value="Tubulin"/>
    <property type="match status" value="1"/>
</dbReference>
<evidence type="ECO:0000256" key="7">
    <source>
        <dbReference type="RuleBase" id="RU000631"/>
    </source>
</evidence>
<dbReference type="SUPFAM" id="SSF55307">
    <property type="entry name" value="Tubulin C-terminal domain-like"/>
    <property type="match status" value="1"/>
</dbReference>
<accession>A0A7W6R0B6</accession>
<feature type="binding site" evidence="5">
    <location>
        <begin position="111"/>
        <end position="113"/>
    </location>
    <ligand>
        <name>GTP</name>
        <dbReference type="ChEBI" id="CHEBI:37565"/>
    </ligand>
</feature>
<dbReference type="CDD" id="cd02201">
    <property type="entry name" value="FtsZ_type1"/>
    <property type="match status" value="1"/>
</dbReference>
<evidence type="ECO:0000313" key="12">
    <source>
        <dbReference type="Proteomes" id="UP000540909"/>
    </source>
</evidence>
<feature type="region of interest" description="Disordered" evidence="8">
    <location>
        <begin position="514"/>
        <end position="571"/>
    </location>
</feature>
<feature type="binding site" evidence="5">
    <location>
        <position position="146"/>
    </location>
    <ligand>
        <name>GTP</name>
        <dbReference type="ChEBI" id="CHEBI:37565"/>
    </ligand>
</feature>
<dbReference type="InterPro" id="IPR017844">
    <property type="entry name" value="Cell_div_FtsZ_C"/>
</dbReference>
<evidence type="ECO:0000256" key="3">
    <source>
        <dbReference type="ARBA" id="ARBA00022741"/>
    </source>
</evidence>
<feature type="binding site" evidence="5">
    <location>
        <position position="142"/>
    </location>
    <ligand>
        <name>GTP</name>
        <dbReference type="ChEBI" id="CHEBI:37565"/>
    </ligand>
</feature>
<dbReference type="AlphaFoldDB" id="A0A7W6R0B6"/>
<dbReference type="InterPro" id="IPR037103">
    <property type="entry name" value="Tubulin/FtsZ-like_C"/>
</dbReference>
<dbReference type="InterPro" id="IPR020805">
    <property type="entry name" value="Cell_div_FtsZ_CS"/>
</dbReference>
<dbReference type="PRINTS" id="PR00423">
    <property type="entry name" value="CELLDVISFTSZ"/>
</dbReference>
<evidence type="ECO:0000256" key="1">
    <source>
        <dbReference type="ARBA" id="ARBA00009690"/>
    </source>
</evidence>
<dbReference type="InterPro" id="IPR008280">
    <property type="entry name" value="Tub_FtsZ_C"/>
</dbReference>
<dbReference type="PANTHER" id="PTHR30314">
    <property type="entry name" value="CELL DIVISION PROTEIN FTSZ-RELATED"/>
    <property type="match status" value="1"/>
</dbReference>
<evidence type="ECO:0000259" key="9">
    <source>
        <dbReference type="SMART" id="SM00864"/>
    </source>
</evidence>
<evidence type="ECO:0000256" key="4">
    <source>
        <dbReference type="ARBA" id="ARBA00023134"/>
    </source>
</evidence>
<reference evidence="11 12" key="1">
    <citation type="submission" date="2020-08" db="EMBL/GenBank/DDBJ databases">
        <title>Genomic Encyclopedia of Type Strains, Phase IV (KMG-V): Genome sequencing to study the core and pangenomes of soil and plant-associated prokaryotes.</title>
        <authorList>
            <person name="Whitman W."/>
        </authorList>
    </citation>
    <scope>NUCLEOTIDE SEQUENCE [LARGE SCALE GENOMIC DNA]</scope>
    <source>
        <strain evidence="11 12">SEMIA 4089</strain>
    </source>
</reference>
<keyword evidence="3 5" id="KW-0547">Nucleotide-binding</keyword>
<feature type="binding site" evidence="5">
    <location>
        <begin position="24"/>
        <end position="28"/>
    </location>
    <ligand>
        <name>GTP</name>
        <dbReference type="ChEBI" id="CHEBI:37565"/>
    </ligand>
</feature>
<dbReference type="Gene3D" id="3.40.50.1440">
    <property type="entry name" value="Tubulin/FtsZ, GTPase domain"/>
    <property type="match status" value="1"/>
</dbReference>